<organism evidence="12 13">
    <name type="scientific">Thermanaerovibrio acidaminovorans (strain ATCC 49978 / DSM 6589 / Su883)</name>
    <name type="common">Selenomonas acidaminovorans</name>
    <dbReference type="NCBI Taxonomy" id="525903"/>
    <lineage>
        <taxon>Bacteria</taxon>
        <taxon>Thermotogati</taxon>
        <taxon>Synergistota</taxon>
        <taxon>Synergistia</taxon>
        <taxon>Synergistales</taxon>
        <taxon>Synergistaceae</taxon>
        <taxon>Thermanaerovibrio</taxon>
    </lineage>
</organism>
<feature type="domain" description="Tetrahydrofolate dehydrogenase/cyclohydrolase NAD(P)-binding" evidence="11">
    <location>
        <begin position="134"/>
        <end position="276"/>
    </location>
</feature>
<dbReference type="STRING" id="525903.Taci_1086"/>
<dbReference type="PANTHER" id="PTHR48099:SF5">
    <property type="entry name" value="C-1-TETRAHYDROFOLATE SYNTHASE, CYTOPLASMIC"/>
    <property type="match status" value="1"/>
</dbReference>
<evidence type="ECO:0000259" key="11">
    <source>
        <dbReference type="Pfam" id="PF02882"/>
    </source>
</evidence>
<dbReference type="KEGG" id="tai:Taci_1086"/>
<dbReference type="eggNOG" id="COG0190">
    <property type="taxonomic scope" value="Bacteria"/>
</dbReference>
<comment type="pathway">
    <text evidence="1 9">One-carbon metabolism; tetrahydrofolate interconversion.</text>
</comment>
<feature type="binding site" evidence="9">
    <location>
        <position position="229"/>
    </location>
    <ligand>
        <name>NADP(+)</name>
        <dbReference type="ChEBI" id="CHEBI:58349"/>
    </ligand>
</feature>
<feature type="binding site" evidence="9">
    <location>
        <begin position="161"/>
        <end position="163"/>
    </location>
    <ligand>
        <name>NADP(+)</name>
        <dbReference type="ChEBI" id="CHEBI:58349"/>
    </ligand>
</feature>
<dbReference type="GO" id="GO:0004488">
    <property type="term" value="F:methylenetetrahydrofolate dehydrogenase (NADP+) activity"/>
    <property type="evidence" value="ECO:0007669"/>
    <property type="project" value="UniProtKB-UniRule"/>
</dbReference>
<dbReference type="OrthoDB" id="9803580at2"/>
<dbReference type="Gene3D" id="3.40.50.10860">
    <property type="entry name" value="Leucine Dehydrogenase, chain A, domain 1"/>
    <property type="match status" value="1"/>
</dbReference>
<dbReference type="Gene3D" id="3.40.50.720">
    <property type="entry name" value="NAD(P)-binding Rossmann-like Domain"/>
    <property type="match status" value="1"/>
</dbReference>
<dbReference type="EC" id="3.5.4.9" evidence="9"/>
<keyword evidence="4 9" id="KW-0378">Hydrolase</keyword>
<dbReference type="EC" id="1.5.1.5" evidence="9"/>
<keyword evidence="9" id="KW-0028">Amino-acid biosynthesis</keyword>
<accession>D1B5M7</accession>
<sequence>MLLMRGSEPASWVKGWVRRQVSALGGCCLASVSVSSHGASEAYRRNQIRACQEAGILVRPVDVAPSLGILGLIETIRELNGDREVDGIIVQTPLPEGWDLSEVLQAMDPAKDAEGVHPENLGKLFLGVKGHPLPCAAWAAVGLLEWYGLWDLSGMVCAVVGHSVNVGRPIGALLLQRNGTVLQMHKHTPRDVLEELVSSSQVVISATGVPGLIGPGMVRPGAWVVDVGTTPTERGLVGDVDPQCASVAHGLSPVPGGVGPLTVALLMANLVLLASKRRNGRPVELESVRQEA</sequence>
<dbReference type="PATRIC" id="fig|525903.6.peg.1085"/>
<comment type="catalytic activity">
    <reaction evidence="9">
        <text>(6R)-5,10-methylene-5,6,7,8-tetrahydrofolate + NADP(+) = (6R)-5,10-methenyltetrahydrofolate + NADPH</text>
        <dbReference type="Rhea" id="RHEA:22812"/>
        <dbReference type="ChEBI" id="CHEBI:15636"/>
        <dbReference type="ChEBI" id="CHEBI:57455"/>
        <dbReference type="ChEBI" id="CHEBI:57783"/>
        <dbReference type="ChEBI" id="CHEBI:58349"/>
        <dbReference type="EC" id="1.5.1.5"/>
    </reaction>
</comment>
<comment type="subunit">
    <text evidence="9">Homodimer.</text>
</comment>
<dbReference type="UniPathway" id="UPA00193"/>
<keyword evidence="3 9" id="KW-0658">Purine biosynthesis</keyword>
<dbReference type="InterPro" id="IPR036291">
    <property type="entry name" value="NAD(P)-bd_dom_sf"/>
</dbReference>
<dbReference type="AlphaFoldDB" id="D1B5M7"/>
<dbReference type="HAMAP" id="MF_01576">
    <property type="entry name" value="THF_DHG_CYH"/>
    <property type="match status" value="1"/>
</dbReference>
<dbReference type="GO" id="GO:0000105">
    <property type="term" value="P:L-histidine biosynthetic process"/>
    <property type="evidence" value="ECO:0007669"/>
    <property type="project" value="UniProtKB-KW"/>
</dbReference>
<reference evidence="12 13" key="1">
    <citation type="journal article" date="2009" name="Stand. Genomic Sci.">
        <title>Complete genome sequence of Thermanaerovibrio acidaminovorans type strain (Su883).</title>
        <authorList>
            <person name="Chovatia M."/>
            <person name="Sikorski J."/>
            <person name="Schroder M."/>
            <person name="Lapidus A."/>
            <person name="Nolan M."/>
            <person name="Tice H."/>
            <person name="Glavina Del Rio T."/>
            <person name="Copeland A."/>
            <person name="Cheng J.F."/>
            <person name="Lucas S."/>
            <person name="Chen F."/>
            <person name="Bruce D."/>
            <person name="Goodwin L."/>
            <person name="Pitluck S."/>
            <person name="Ivanova N."/>
            <person name="Mavromatis K."/>
            <person name="Ovchinnikova G."/>
            <person name="Pati A."/>
            <person name="Chen A."/>
            <person name="Palaniappan K."/>
            <person name="Land M."/>
            <person name="Hauser L."/>
            <person name="Chang Y.J."/>
            <person name="Jeffries C.D."/>
            <person name="Chain P."/>
            <person name="Saunders E."/>
            <person name="Detter J.C."/>
            <person name="Brettin T."/>
            <person name="Rohde M."/>
            <person name="Goker M."/>
            <person name="Spring S."/>
            <person name="Bristow J."/>
            <person name="Markowitz V."/>
            <person name="Hugenholtz P."/>
            <person name="Kyrpides N.C."/>
            <person name="Klenk H.P."/>
            <person name="Eisen J.A."/>
        </authorList>
    </citation>
    <scope>NUCLEOTIDE SEQUENCE [LARGE SCALE GENOMIC DNA]</scope>
    <source>
        <strain evidence="13">ATCC 49978 / DSM 6589 / Su883</strain>
    </source>
</reference>
<evidence type="ECO:0000259" key="10">
    <source>
        <dbReference type="Pfam" id="PF00763"/>
    </source>
</evidence>
<dbReference type="GO" id="GO:0035999">
    <property type="term" value="P:tetrahydrofolate interconversion"/>
    <property type="evidence" value="ECO:0007669"/>
    <property type="project" value="UniProtKB-UniRule"/>
</dbReference>
<evidence type="ECO:0000256" key="2">
    <source>
        <dbReference type="ARBA" id="ARBA00022563"/>
    </source>
</evidence>
<comment type="catalytic activity">
    <reaction evidence="9">
        <text>(6R)-5,10-methenyltetrahydrofolate + H2O = (6R)-10-formyltetrahydrofolate + H(+)</text>
        <dbReference type="Rhea" id="RHEA:23700"/>
        <dbReference type="ChEBI" id="CHEBI:15377"/>
        <dbReference type="ChEBI" id="CHEBI:15378"/>
        <dbReference type="ChEBI" id="CHEBI:57455"/>
        <dbReference type="ChEBI" id="CHEBI:195366"/>
        <dbReference type="EC" id="3.5.4.9"/>
    </reaction>
</comment>
<keyword evidence="8 9" id="KW-0511">Multifunctional enzyme</keyword>
<keyword evidence="5 9" id="KW-0521">NADP</keyword>
<dbReference type="SUPFAM" id="SSF51735">
    <property type="entry name" value="NAD(P)-binding Rossmann-fold domains"/>
    <property type="match status" value="1"/>
</dbReference>
<dbReference type="InterPro" id="IPR020631">
    <property type="entry name" value="THF_DH/CycHdrlase_NAD-bd_dom"/>
</dbReference>
<dbReference type="HOGENOM" id="CLU_034045_2_1_0"/>
<dbReference type="InterPro" id="IPR020630">
    <property type="entry name" value="THF_DH/CycHdrlase_cat_dom"/>
</dbReference>
<dbReference type="GO" id="GO:0006164">
    <property type="term" value="P:purine nucleotide biosynthetic process"/>
    <property type="evidence" value="ECO:0007669"/>
    <property type="project" value="UniProtKB-KW"/>
</dbReference>
<dbReference type="PRINTS" id="PR00085">
    <property type="entry name" value="THFDHDRGNASE"/>
</dbReference>
<dbReference type="Proteomes" id="UP000002030">
    <property type="component" value="Chromosome"/>
</dbReference>
<dbReference type="GO" id="GO:0004477">
    <property type="term" value="F:methenyltetrahydrofolate cyclohydrolase activity"/>
    <property type="evidence" value="ECO:0007669"/>
    <property type="project" value="UniProtKB-UniRule"/>
</dbReference>
<keyword evidence="7 9" id="KW-0486">Methionine biosynthesis</keyword>
<evidence type="ECO:0000256" key="8">
    <source>
        <dbReference type="ARBA" id="ARBA00023268"/>
    </source>
</evidence>
<keyword evidence="9" id="KW-0368">Histidine biosynthesis</keyword>
<evidence type="ECO:0000256" key="6">
    <source>
        <dbReference type="ARBA" id="ARBA00023002"/>
    </source>
</evidence>
<evidence type="ECO:0000313" key="13">
    <source>
        <dbReference type="Proteomes" id="UP000002030"/>
    </source>
</evidence>
<keyword evidence="2 9" id="KW-0554">One-carbon metabolism</keyword>
<comment type="similarity">
    <text evidence="9">Belongs to the tetrahydrofolate dehydrogenase/cyclohydrolase family.</text>
</comment>
<dbReference type="Pfam" id="PF00763">
    <property type="entry name" value="THF_DHG_CYH"/>
    <property type="match status" value="1"/>
</dbReference>
<evidence type="ECO:0000256" key="3">
    <source>
        <dbReference type="ARBA" id="ARBA00022755"/>
    </source>
</evidence>
<dbReference type="InterPro" id="IPR046346">
    <property type="entry name" value="Aminoacid_DH-like_N_sf"/>
</dbReference>
<proteinExistence type="inferred from homology"/>
<dbReference type="SUPFAM" id="SSF53223">
    <property type="entry name" value="Aminoacid dehydrogenase-like, N-terminal domain"/>
    <property type="match status" value="1"/>
</dbReference>
<feature type="domain" description="Tetrahydrofolate dehydrogenase/cyclohydrolase catalytic" evidence="10">
    <location>
        <begin position="6"/>
        <end position="114"/>
    </location>
</feature>
<comment type="function">
    <text evidence="9">Catalyzes the oxidation of 5,10-methylenetetrahydrofolate to 5,10-methenyltetrahydrofolate and then the hydrolysis of 5,10-methenyltetrahydrofolate to 10-formyltetrahydrofolate.</text>
</comment>
<evidence type="ECO:0000313" key="12">
    <source>
        <dbReference type="EMBL" id="ACZ19318.1"/>
    </source>
</evidence>
<dbReference type="Pfam" id="PF02882">
    <property type="entry name" value="THF_DHG_CYH_C"/>
    <property type="match status" value="1"/>
</dbReference>
<name>D1B5M7_THEAS</name>
<dbReference type="EnsemblBacteria" id="ACZ19318">
    <property type="protein sequence ID" value="ACZ19318"/>
    <property type="gene ID" value="Taci_1086"/>
</dbReference>
<gene>
    <name evidence="9" type="primary">folD</name>
    <name evidence="12" type="ordered locus">Taci_1086</name>
</gene>
<evidence type="ECO:0000256" key="9">
    <source>
        <dbReference type="HAMAP-Rule" id="MF_01576"/>
    </source>
</evidence>
<dbReference type="GO" id="GO:0009086">
    <property type="term" value="P:methionine biosynthetic process"/>
    <property type="evidence" value="ECO:0007669"/>
    <property type="project" value="UniProtKB-KW"/>
</dbReference>
<evidence type="ECO:0000256" key="7">
    <source>
        <dbReference type="ARBA" id="ARBA00023167"/>
    </source>
</evidence>
<evidence type="ECO:0000256" key="1">
    <source>
        <dbReference type="ARBA" id="ARBA00004777"/>
    </source>
</evidence>
<dbReference type="PANTHER" id="PTHR48099">
    <property type="entry name" value="C-1-TETRAHYDROFOLATE SYNTHASE, CYTOPLASMIC-RELATED"/>
    <property type="match status" value="1"/>
</dbReference>
<evidence type="ECO:0000256" key="5">
    <source>
        <dbReference type="ARBA" id="ARBA00022857"/>
    </source>
</evidence>
<protein>
    <recommendedName>
        <fullName evidence="9">Bifunctional protein FolD</fullName>
    </recommendedName>
    <domain>
        <recommendedName>
            <fullName evidence="9">Methylenetetrahydrofolate dehydrogenase</fullName>
            <ecNumber evidence="9">1.5.1.5</ecNumber>
        </recommendedName>
    </domain>
    <domain>
        <recommendedName>
            <fullName evidence="9">Methenyltetrahydrofolate cyclohydrolase</fullName>
            <ecNumber evidence="9">3.5.4.9</ecNumber>
        </recommendedName>
    </domain>
</protein>
<keyword evidence="13" id="KW-1185">Reference proteome</keyword>
<dbReference type="EMBL" id="CP001818">
    <property type="protein sequence ID" value="ACZ19318.1"/>
    <property type="molecule type" value="Genomic_DNA"/>
</dbReference>
<evidence type="ECO:0000256" key="4">
    <source>
        <dbReference type="ARBA" id="ARBA00022801"/>
    </source>
</evidence>
<dbReference type="GO" id="GO:0005829">
    <property type="term" value="C:cytosol"/>
    <property type="evidence" value="ECO:0007669"/>
    <property type="project" value="TreeGrafter"/>
</dbReference>
<comment type="caution">
    <text evidence="9">Lacks conserved residue(s) required for the propagation of feature annotation.</text>
</comment>
<keyword evidence="6 9" id="KW-0560">Oxidoreductase</keyword>
<dbReference type="InterPro" id="IPR000672">
    <property type="entry name" value="THF_DH/CycHdrlase"/>
</dbReference>